<evidence type="ECO:0000313" key="2">
    <source>
        <dbReference type="EMBL" id="ASF45079.1"/>
    </source>
</evidence>
<feature type="domain" description="VOC" evidence="1">
    <location>
        <begin position="5"/>
        <end position="123"/>
    </location>
</feature>
<name>A0A1Z4BV36_9GAMM</name>
<dbReference type="InterPro" id="IPR004360">
    <property type="entry name" value="Glyas_Fos-R_dOase_dom"/>
</dbReference>
<evidence type="ECO:0000313" key="3">
    <source>
        <dbReference type="Proteomes" id="UP000197019"/>
    </source>
</evidence>
<dbReference type="InterPro" id="IPR037523">
    <property type="entry name" value="VOC_core"/>
</dbReference>
<dbReference type="KEGG" id="mpsy:CEK71_02810"/>
<evidence type="ECO:0000259" key="1">
    <source>
        <dbReference type="PROSITE" id="PS51819"/>
    </source>
</evidence>
<organism evidence="2 3">
    <name type="scientific">Methylovulum psychrotolerans</name>
    <dbReference type="NCBI Taxonomy" id="1704499"/>
    <lineage>
        <taxon>Bacteria</taxon>
        <taxon>Pseudomonadati</taxon>
        <taxon>Pseudomonadota</taxon>
        <taxon>Gammaproteobacteria</taxon>
        <taxon>Methylococcales</taxon>
        <taxon>Methylococcaceae</taxon>
        <taxon>Methylovulum</taxon>
    </lineage>
</organism>
<dbReference type="SUPFAM" id="SSF54593">
    <property type="entry name" value="Glyoxalase/Bleomycin resistance protein/Dihydroxybiphenyl dioxygenase"/>
    <property type="match status" value="1"/>
</dbReference>
<keyword evidence="3" id="KW-1185">Reference proteome</keyword>
<dbReference type="InterPro" id="IPR029068">
    <property type="entry name" value="Glyas_Bleomycin-R_OHBP_Dase"/>
</dbReference>
<dbReference type="EMBL" id="CP022129">
    <property type="protein sequence ID" value="ASF45079.1"/>
    <property type="molecule type" value="Genomic_DNA"/>
</dbReference>
<dbReference type="Gene3D" id="3.10.180.10">
    <property type="entry name" value="2,3-Dihydroxybiphenyl 1,2-Dioxygenase, domain 1"/>
    <property type="match status" value="1"/>
</dbReference>
<gene>
    <name evidence="2" type="ORF">CEK71_02810</name>
</gene>
<proteinExistence type="predicted"/>
<sequence length="134" mass="14795">MDVSGINHINIVVSAGQFPDVVTFYEQIIGLKQGLRAVSKRNGAWLYCHDTAIIHLSVVEHPPYRGSNGHFNHVALSCSGVAAWVQHLNSHQIRYDVDYRPAPAMTQLFLYDPVGIRIELNFAGEQLDLSAPGA</sequence>
<dbReference type="Pfam" id="PF00903">
    <property type="entry name" value="Glyoxalase"/>
    <property type="match status" value="1"/>
</dbReference>
<dbReference type="OrthoDB" id="9804944at2"/>
<dbReference type="AlphaFoldDB" id="A0A1Z4BV36"/>
<dbReference type="PROSITE" id="PS51819">
    <property type="entry name" value="VOC"/>
    <property type="match status" value="1"/>
</dbReference>
<protein>
    <recommendedName>
        <fullName evidence="1">VOC domain-containing protein</fullName>
    </recommendedName>
</protein>
<dbReference type="Proteomes" id="UP000197019">
    <property type="component" value="Chromosome"/>
</dbReference>
<dbReference type="RefSeq" id="WP_088617962.1">
    <property type="nucleotide sequence ID" value="NZ_CP022129.1"/>
</dbReference>
<accession>A0A1Z4BV36</accession>
<reference evidence="2 3" key="1">
    <citation type="submission" date="2017-06" db="EMBL/GenBank/DDBJ databases">
        <title>Genome Sequencing of the methanotroph Methylovulum psychrotolerants str. HV10-M2 isolated from a high-altitude environment.</title>
        <authorList>
            <person name="Mateos-Rivera A."/>
        </authorList>
    </citation>
    <scope>NUCLEOTIDE SEQUENCE [LARGE SCALE GENOMIC DNA]</scope>
    <source>
        <strain evidence="2 3">HV10_M2</strain>
    </source>
</reference>